<dbReference type="InterPro" id="IPR001647">
    <property type="entry name" value="HTH_TetR"/>
</dbReference>
<dbReference type="PANTHER" id="PTHR30055:SF148">
    <property type="entry name" value="TETR-FAMILY TRANSCRIPTIONAL REGULATOR"/>
    <property type="match status" value="1"/>
</dbReference>
<feature type="DNA-binding region" description="H-T-H motif" evidence="4">
    <location>
        <begin position="31"/>
        <end position="50"/>
    </location>
</feature>
<dbReference type="InterPro" id="IPR050109">
    <property type="entry name" value="HTH-type_TetR-like_transc_reg"/>
</dbReference>
<protein>
    <submittedName>
        <fullName evidence="6">Transcriptional regulator, TetR family</fullName>
    </submittedName>
</protein>
<dbReference type="Gene3D" id="1.10.357.10">
    <property type="entry name" value="Tetracycline Repressor, domain 2"/>
    <property type="match status" value="1"/>
</dbReference>
<name>A0A2I2KUI0_9ACTN</name>
<dbReference type="Pfam" id="PF00440">
    <property type="entry name" value="TetR_N"/>
    <property type="match status" value="1"/>
</dbReference>
<dbReference type="Proteomes" id="UP000234331">
    <property type="component" value="Unassembled WGS sequence"/>
</dbReference>
<dbReference type="SUPFAM" id="SSF46689">
    <property type="entry name" value="Homeodomain-like"/>
    <property type="match status" value="1"/>
</dbReference>
<evidence type="ECO:0000256" key="1">
    <source>
        <dbReference type="ARBA" id="ARBA00023015"/>
    </source>
</evidence>
<organism evidence="6 7">
    <name type="scientific">Frankia canadensis</name>
    <dbReference type="NCBI Taxonomy" id="1836972"/>
    <lineage>
        <taxon>Bacteria</taxon>
        <taxon>Bacillati</taxon>
        <taxon>Actinomycetota</taxon>
        <taxon>Actinomycetes</taxon>
        <taxon>Frankiales</taxon>
        <taxon>Frankiaceae</taxon>
        <taxon>Frankia</taxon>
    </lineage>
</organism>
<dbReference type="InterPro" id="IPR009057">
    <property type="entry name" value="Homeodomain-like_sf"/>
</dbReference>
<dbReference type="InterPro" id="IPR011075">
    <property type="entry name" value="TetR_C"/>
</dbReference>
<dbReference type="AlphaFoldDB" id="A0A2I2KUI0"/>
<keyword evidence="3" id="KW-0804">Transcription</keyword>
<dbReference type="SUPFAM" id="SSF48498">
    <property type="entry name" value="Tetracyclin repressor-like, C-terminal domain"/>
    <property type="match status" value="1"/>
</dbReference>
<reference evidence="6 7" key="1">
    <citation type="submission" date="2017-06" db="EMBL/GenBank/DDBJ databases">
        <authorList>
            <person name="Kim H.J."/>
            <person name="Triplett B.A."/>
        </authorList>
    </citation>
    <scope>NUCLEOTIDE SEQUENCE [LARGE SCALE GENOMIC DNA]</scope>
    <source>
        <strain evidence="6">FRACA_ARgP5</strain>
    </source>
</reference>
<dbReference type="PANTHER" id="PTHR30055">
    <property type="entry name" value="HTH-TYPE TRANSCRIPTIONAL REGULATOR RUTR"/>
    <property type="match status" value="1"/>
</dbReference>
<sequence>MTGRPRDPTYDERVLAAARDELADQGVGRFSLRQVAKRANVPRTSIALRWPDWRSLVIAALDVWTDPPPGHDTGSLRGDLLLLAEDLLVVLEQPNLGLHLRLGADAARHPDLWELYLARTIRPRLRGVRIAFERAAARGEIGADVDAAWETDAFVGALLMRTMGRRRGVRPPGPAARRALIDRTVRALASLQDTASLRDMEDTACSSYDQR</sequence>
<proteinExistence type="predicted"/>
<dbReference type="Pfam" id="PF16859">
    <property type="entry name" value="TetR_C_11"/>
    <property type="match status" value="1"/>
</dbReference>
<evidence type="ECO:0000313" key="7">
    <source>
        <dbReference type="Proteomes" id="UP000234331"/>
    </source>
</evidence>
<dbReference type="GO" id="GO:0000976">
    <property type="term" value="F:transcription cis-regulatory region binding"/>
    <property type="evidence" value="ECO:0007669"/>
    <property type="project" value="TreeGrafter"/>
</dbReference>
<dbReference type="GO" id="GO:0003700">
    <property type="term" value="F:DNA-binding transcription factor activity"/>
    <property type="evidence" value="ECO:0007669"/>
    <property type="project" value="TreeGrafter"/>
</dbReference>
<evidence type="ECO:0000256" key="4">
    <source>
        <dbReference type="PROSITE-ProRule" id="PRU00335"/>
    </source>
</evidence>
<gene>
    <name evidence="6" type="ORF">FRACA_320022</name>
</gene>
<evidence type="ECO:0000259" key="5">
    <source>
        <dbReference type="PROSITE" id="PS50977"/>
    </source>
</evidence>
<keyword evidence="2 4" id="KW-0238">DNA-binding</keyword>
<dbReference type="PROSITE" id="PS50977">
    <property type="entry name" value="HTH_TETR_2"/>
    <property type="match status" value="1"/>
</dbReference>
<keyword evidence="7" id="KW-1185">Reference proteome</keyword>
<accession>A0A2I2KUI0</accession>
<dbReference type="InterPro" id="IPR036271">
    <property type="entry name" value="Tet_transcr_reg_TetR-rel_C_sf"/>
</dbReference>
<evidence type="ECO:0000313" key="6">
    <source>
        <dbReference type="EMBL" id="SNQ49323.1"/>
    </source>
</evidence>
<feature type="domain" description="HTH tetR-type" evidence="5">
    <location>
        <begin position="8"/>
        <end position="68"/>
    </location>
</feature>
<dbReference type="Gene3D" id="1.10.10.60">
    <property type="entry name" value="Homeodomain-like"/>
    <property type="match status" value="1"/>
</dbReference>
<keyword evidence="1" id="KW-0805">Transcription regulation</keyword>
<dbReference type="RefSeq" id="WP_165818467.1">
    <property type="nucleotide sequence ID" value="NZ_FZMO01000246.1"/>
</dbReference>
<evidence type="ECO:0000256" key="2">
    <source>
        <dbReference type="ARBA" id="ARBA00023125"/>
    </source>
</evidence>
<evidence type="ECO:0000256" key="3">
    <source>
        <dbReference type="ARBA" id="ARBA00023163"/>
    </source>
</evidence>
<dbReference type="EMBL" id="FZMO01000246">
    <property type="protein sequence ID" value="SNQ49323.1"/>
    <property type="molecule type" value="Genomic_DNA"/>
</dbReference>